<dbReference type="InterPro" id="IPR021840">
    <property type="entry name" value="DUF3433"/>
</dbReference>
<keyword evidence="4" id="KW-1185">Reference proteome</keyword>
<dbReference type="Proteomes" id="UP001586593">
    <property type="component" value="Unassembled WGS sequence"/>
</dbReference>
<feature type="transmembrane region" description="Helical" evidence="2">
    <location>
        <begin position="652"/>
        <end position="676"/>
    </location>
</feature>
<dbReference type="Pfam" id="PF11915">
    <property type="entry name" value="DUF3433"/>
    <property type="match status" value="2"/>
</dbReference>
<feature type="transmembrane region" description="Helical" evidence="2">
    <location>
        <begin position="341"/>
        <end position="359"/>
    </location>
</feature>
<feature type="compositionally biased region" description="Basic and acidic residues" evidence="1">
    <location>
        <begin position="205"/>
        <end position="215"/>
    </location>
</feature>
<keyword evidence="2" id="KW-1133">Transmembrane helix</keyword>
<feature type="transmembrane region" description="Helical" evidence="2">
    <location>
        <begin position="457"/>
        <end position="479"/>
    </location>
</feature>
<feature type="compositionally biased region" description="Low complexity" evidence="1">
    <location>
        <begin position="67"/>
        <end position="77"/>
    </location>
</feature>
<feature type="region of interest" description="Disordered" evidence="1">
    <location>
        <begin position="205"/>
        <end position="236"/>
    </location>
</feature>
<dbReference type="PANTHER" id="PTHR37544:SF1">
    <property type="entry name" value="PHOSPHORIBOSYLAMINOIMIDAZOLE-SUCCINOCARBOXAMIDE SYNTHASE"/>
    <property type="match status" value="1"/>
</dbReference>
<organism evidence="3 4">
    <name type="scientific">Phialemonium thermophilum</name>
    <dbReference type="NCBI Taxonomy" id="223376"/>
    <lineage>
        <taxon>Eukaryota</taxon>
        <taxon>Fungi</taxon>
        <taxon>Dikarya</taxon>
        <taxon>Ascomycota</taxon>
        <taxon>Pezizomycotina</taxon>
        <taxon>Sordariomycetes</taxon>
        <taxon>Sordariomycetidae</taxon>
        <taxon>Cephalothecales</taxon>
        <taxon>Cephalothecaceae</taxon>
        <taxon>Phialemonium</taxon>
    </lineage>
</organism>
<feature type="transmembrane region" description="Helical" evidence="2">
    <location>
        <begin position="728"/>
        <end position="753"/>
    </location>
</feature>
<comment type="caution">
    <text evidence="3">The sequence shown here is derived from an EMBL/GenBank/DDBJ whole genome shotgun (WGS) entry which is preliminary data.</text>
</comment>
<proteinExistence type="predicted"/>
<feature type="transmembrane region" description="Helical" evidence="2">
    <location>
        <begin position="612"/>
        <end position="632"/>
    </location>
</feature>
<evidence type="ECO:0000256" key="2">
    <source>
        <dbReference type="SAM" id="Phobius"/>
    </source>
</evidence>
<protein>
    <recommendedName>
        <fullName evidence="5">Phosphoribosylaminoimidazole-succinocarboxamide synthase</fullName>
    </recommendedName>
</protein>
<evidence type="ECO:0008006" key="5">
    <source>
        <dbReference type="Google" id="ProtNLM"/>
    </source>
</evidence>
<dbReference type="EMBL" id="JAZHXJ010000003">
    <property type="protein sequence ID" value="KAL1884220.1"/>
    <property type="molecule type" value="Genomic_DNA"/>
</dbReference>
<sequence>MNFQNLNFDYVEQSRSYPEIHSPAQSLSSQSDATLRDINADPNADVDNASCRPASLSLPPTVILRAPTPTSPSTSTTDFYGPDRLFRPPTIASPNRNGRPRRITHPQFRGPGSPRNAMDRRRTDWEGHINASMLTGFRDKLVTDAGRVTPGVDDTPCIRYALEALTRDWDSDSLWSRNRGGDVENAGGLISFPSHVLEHDHHLFERDGTPEDSRSGRGPPIQRPQIPPSLAQSQHDRIRDPLRPVPVFEQGDLGLQENRHVPSPWLPRVQTKAVQPYQWRSADDAVMGGEIAGGDTGEYPPLNFRPFLLRPVSFLIFMFLCALMIAALMLSALYSHAHDGLLAYGGLIYGGQYFVFRILPQMLAALIFVYAQCIVMAMFRILPFLRLASDSPKDREGALFQDLYPKSFLLPQLIGDWKIWSFILTAWLGNFTLPLQSCLFTVTLVQEKWKWATVQGVAWTLVALYVALFAAVIVAFSFWTRSPKTGLLWDPRSIADIAMIVSETNVAADYHGTELAGSRDRLRFALRRRRHDKLGYWTWKDGQPGVWYTLGNPMDDINLLPFHDNPEDQDEATATKRYGSLGGYDDRDAETMGHSAHVRYRYLPWCLRNNQILYFIVTAFVLLFALLVVSFLPSTRIAAGFRPWLSAGPVRGAFSAADFLYSFLPSLLGLILYLLFQALELSVRILQPWAALSCPRGARAEGSILADYAACVPLQSVVHAARNGHWRLAFLSLMSALFLLLPVLGGGLFMALTRADGEVRMYPNIPSYAIIVSLLVLYLISLISLLPRRGDFRLPHSVTCLAEVISFLANADLLGDPAFKGCRSLTEMRARVTGASRSGGGAARAPDTRWAFGVDDTGASLAGPTLGVRRMLRFTEKRRVRKSQIHRL</sequence>
<keyword evidence="2" id="KW-0472">Membrane</keyword>
<name>A0ABR3Y8C0_9PEZI</name>
<feature type="region of interest" description="Disordered" evidence="1">
    <location>
        <begin position="60"/>
        <end position="118"/>
    </location>
</feature>
<feature type="transmembrane region" description="Helical" evidence="2">
    <location>
        <begin position="765"/>
        <end position="786"/>
    </location>
</feature>
<dbReference type="PANTHER" id="PTHR37544">
    <property type="entry name" value="SPRAY-RELATED"/>
    <property type="match status" value="1"/>
</dbReference>
<evidence type="ECO:0000256" key="1">
    <source>
        <dbReference type="SAM" id="MobiDB-lite"/>
    </source>
</evidence>
<evidence type="ECO:0000313" key="4">
    <source>
        <dbReference type="Proteomes" id="UP001586593"/>
    </source>
</evidence>
<feature type="transmembrane region" description="Helical" evidence="2">
    <location>
        <begin position="419"/>
        <end position="445"/>
    </location>
</feature>
<feature type="transmembrane region" description="Helical" evidence="2">
    <location>
        <begin position="312"/>
        <end position="334"/>
    </location>
</feature>
<reference evidence="3 4" key="1">
    <citation type="journal article" date="2024" name="Commun. Biol.">
        <title>Comparative genomic analysis of thermophilic fungi reveals convergent evolutionary adaptations and gene losses.</title>
        <authorList>
            <person name="Steindorff A.S."/>
            <person name="Aguilar-Pontes M.V."/>
            <person name="Robinson A.J."/>
            <person name="Andreopoulos B."/>
            <person name="LaButti K."/>
            <person name="Kuo A."/>
            <person name="Mondo S."/>
            <person name="Riley R."/>
            <person name="Otillar R."/>
            <person name="Haridas S."/>
            <person name="Lipzen A."/>
            <person name="Grimwood J."/>
            <person name="Schmutz J."/>
            <person name="Clum A."/>
            <person name="Reid I.D."/>
            <person name="Moisan M.C."/>
            <person name="Butler G."/>
            <person name="Nguyen T.T.M."/>
            <person name="Dewar K."/>
            <person name="Conant G."/>
            <person name="Drula E."/>
            <person name="Henrissat B."/>
            <person name="Hansel C."/>
            <person name="Singer S."/>
            <person name="Hutchinson M.I."/>
            <person name="de Vries R.P."/>
            <person name="Natvig D.O."/>
            <person name="Powell A.J."/>
            <person name="Tsang A."/>
            <person name="Grigoriev I.V."/>
        </authorList>
    </citation>
    <scope>NUCLEOTIDE SEQUENCE [LARGE SCALE GENOMIC DNA]</scope>
    <source>
        <strain evidence="3 4">ATCC 24622</strain>
    </source>
</reference>
<keyword evidence="2" id="KW-0812">Transmembrane</keyword>
<accession>A0ABR3Y8C0</accession>
<feature type="transmembrane region" description="Helical" evidence="2">
    <location>
        <begin position="365"/>
        <end position="385"/>
    </location>
</feature>
<evidence type="ECO:0000313" key="3">
    <source>
        <dbReference type="EMBL" id="KAL1884220.1"/>
    </source>
</evidence>
<gene>
    <name evidence="3" type="ORF">VTK73DRAFT_5356</name>
</gene>